<dbReference type="Gene3D" id="3.30.420.40">
    <property type="match status" value="2"/>
</dbReference>
<reference evidence="1 2" key="1">
    <citation type="submission" date="2019-04" db="EMBL/GenBank/DDBJ databases">
        <title>Draft genome sequence of Robertkochia marina CC-AMO-30D.</title>
        <authorList>
            <person name="Hameed A."/>
            <person name="Lin S.-Y."/>
            <person name="Shahina M."/>
            <person name="Lai W.-A."/>
            <person name="Young C.-C."/>
        </authorList>
    </citation>
    <scope>NUCLEOTIDE SEQUENCE [LARGE SCALE GENOMIC DNA]</scope>
    <source>
        <strain evidence="1 2">CC-AMO-30D</strain>
    </source>
</reference>
<dbReference type="RefSeq" id="WP_136335355.1">
    <property type="nucleotide sequence ID" value="NZ_QXMP01000002.1"/>
</dbReference>
<dbReference type="InterPro" id="IPR005338">
    <property type="entry name" value="Anhydro_N_Ac-Mur_kinase"/>
</dbReference>
<dbReference type="Pfam" id="PF03702">
    <property type="entry name" value="AnmK"/>
    <property type="match status" value="1"/>
</dbReference>
<dbReference type="AlphaFoldDB" id="A0A4S3M3V6"/>
<dbReference type="EC" id="2.7.1.170" evidence="1"/>
<dbReference type="SUPFAM" id="SSF53067">
    <property type="entry name" value="Actin-like ATPase domain"/>
    <property type="match status" value="1"/>
</dbReference>
<evidence type="ECO:0000313" key="1">
    <source>
        <dbReference type="EMBL" id="THD69864.1"/>
    </source>
</evidence>
<accession>A0A4S3M3V6</accession>
<dbReference type="GO" id="GO:0005524">
    <property type="term" value="F:ATP binding"/>
    <property type="evidence" value="ECO:0007669"/>
    <property type="project" value="InterPro"/>
</dbReference>
<dbReference type="GO" id="GO:0016773">
    <property type="term" value="F:phosphotransferase activity, alcohol group as acceptor"/>
    <property type="evidence" value="ECO:0007669"/>
    <property type="project" value="InterPro"/>
</dbReference>
<dbReference type="PANTHER" id="PTHR30605">
    <property type="entry name" value="ANHYDRO-N-ACETYLMURAMIC ACID KINASE"/>
    <property type="match status" value="1"/>
</dbReference>
<evidence type="ECO:0000313" key="2">
    <source>
        <dbReference type="Proteomes" id="UP000305939"/>
    </source>
</evidence>
<dbReference type="InterPro" id="IPR043129">
    <property type="entry name" value="ATPase_NBD"/>
</dbReference>
<keyword evidence="1" id="KW-0418">Kinase</keyword>
<dbReference type="OrthoDB" id="9763949at2"/>
<proteinExistence type="predicted"/>
<gene>
    <name evidence="1" type="ORF">E7Z59_05925</name>
</gene>
<keyword evidence="2" id="KW-1185">Reference proteome</keyword>
<comment type="caution">
    <text evidence="1">The sequence shown here is derived from an EMBL/GenBank/DDBJ whole genome shotgun (WGS) entry which is preliminary data.</text>
</comment>
<protein>
    <submittedName>
        <fullName evidence="1">Anhydro-N-acetylmuramic acid kinase</fullName>
        <ecNumber evidence="1">2.7.1.170</ecNumber>
    </submittedName>
</protein>
<dbReference type="GO" id="GO:0006040">
    <property type="term" value="P:amino sugar metabolic process"/>
    <property type="evidence" value="ECO:0007669"/>
    <property type="project" value="InterPro"/>
</dbReference>
<keyword evidence="1" id="KW-0808">Transferase</keyword>
<dbReference type="Proteomes" id="UP000305939">
    <property type="component" value="Unassembled WGS sequence"/>
</dbReference>
<name>A0A4S3M3V6_9FLAO</name>
<dbReference type="GO" id="GO:0009254">
    <property type="term" value="P:peptidoglycan turnover"/>
    <property type="evidence" value="ECO:0007669"/>
    <property type="project" value="InterPro"/>
</dbReference>
<dbReference type="EMBL" id="SSMC01000001">
    <property type="protein sequence ID" value="THD69864.1"/>
    <property type="molecule type" value="Genomic_DNA"/>
</dbReference>
<dbReference type="PANTHER" id="PTHR30605:SF0">
    <property type="entry name" value="ANHYDRO-N-ACETYLMURAMIC ACID KINASE"/>
    <property type="match status" value="1"/>
</dbReference>
<dbReference type="NCBIfam" id="NF007144">
    <property type="entry name" value="PRK09585.2-3"/>
    <property type="match status" value="1"/>
</dbReference>
<dbReference type="GO" id="GO:0016301">
    <property type="term" value="F:kinase activity"/>
    <property type="evidence" value="ECO:0007669"/>
    <property type="project" value="UniProtKB-KW"/>
</dbReference>
<sequence length="355" mass="38894">MENQTYTVLGVMSGTSLDGVDLALVRFHHKEGWTFDILDAATLAYPSDWEQKLRKAHQLGSEDLEILDIAYTRYLGVVIREFLGAHSSVEIDAVCSHGHTVFHQPEKGITVQIGNREELAAITGKKVVCDFRVQDVALGGQGAPLVPVGDMLLFSDFTYCLNLGGFANISLADKGQRIAYDICAVNTVLNHYAHKLGVPYDKGGALAKKHVVNETLLSALNKIAFYELEPPKSLGIEWVEKEIFPLVDGMEKDPGVILATYSRHVAEIIAKELRLKERVLVTGGGAYNTFLIDTLRELSNAEVTVPENAVVEFKEAVVFALLGVLKLRGEVNCLQSVTGASKDHSSGKVYNRLIN</sequence>
<organism evidence="1 2">
    <name type="scientific">Robertkochia marina</name>
    <dbReference type="NCBI Taxonomy" id="1227945"/>
    <lineage>
        <taxon>Bacteria</taxon>
        <taxon>Pseudomonadati</taxon>
        <taxon>Bacteroidota</taxon>
        <taxon>Flavobacteriia</taxon>
        <taxon>Flavobacteriales</taxon>
        <taxon>Flavobacteriaceae</taxon>
        <taxon>Robertkochia</taxon>
    </lineage>
</organism>